<dbReference type="EMBL" id="LC553544">
    <property type="protein sequence ID" value="BCG61711.1"/>
    <property type="molecule type" value="mRNA"/>
</dbReference>
<protein>
    <submittedName>
        <fullName evidence="6">Preprobrevinin-2SSb</fullName>
    </submittedName>
</protein>
<dbReference type="Pfam" id="PF03032">
    <property type="entry name" value="FSAP_sig_propep"/>
    <property type="match status" value="1"/>
</dbReference>
<dbReference type="AlphaFoldDB" id="A0A6S6MER3"/>
<name>A0A6S6MER3_9NEOB</name>
<evidence type="ECO:0000256" key="1">
    <source>
        <dbReference type="ARBA" id="ARBA00004613"/>
    </source>
</evidence>
<evidence type="ECO:0000256" key="4">
    <source>
        <dbReference type="SAM" id="SignalP"/>
    </source>
</evidence>
<evidence type="ECO:0000259" key="5">
    <source>
        <dbReference type="Pfam" id="PF03032"/>
    </source>
</evidence>
<proteinExistence type="evidence at transcript level"/>
<dbReference type="GO" id="GO:0005576">
    <property type="term" value="C:extracellular region"/>
    <property type="evidence" value="ECO:0007669"/>
    <property type="project" value="UniProtKB-SubCell"/>
</dbReference>
<comment type="subcellular location">
    <subcellularLocation>
        <location evidence="1">Secreted</location>
    </subcellularLocation>
</comment>
<sequence>MFTLKKSMFLLFFFGTVSLSLCDQERDADEEDGGEMKEEEEKRSLFSLIKAGAKFLGKNMLKQGPQYPACKVSKDSENVNWKS</sequence>
<reference evidence="6" key="1">
    <citation type="journal article" date="2020" name="Antibiotics">
        <title>Antimicrobial property and mode of action of the skin peptides of the Sado wrinkled frog, Glandirana susurra, against animal and plant pathogens.</title>
        <authorList>
            <person name="Ogawa D."/>
            <person name="Suzuki M."/>
            <person name="Inamura Y."/>
            <person name="Saito K."/>
            <person name="Hasunuma I."/>
            <person name="Kobayashi T."/>
            <person name="Kikuyama S."/>
            <person name="Iwamuro S."/>
        </authorList>
    </citation>
    <scope>NUCLEOTIDE SEQUENCE</scope>
    <source>
        <strain evidence="6">GSSSkOW20161102</strain>
        <tissue evidence="6">Skin</tissue>
    </source>
</reference>
<organism evidence="6">
    <name type="scientific">Glandirana susurra</name>
    <dbReference type="NCBI Taxonomy" id="1955694"/>
    <lineage>
        <taxon>Eukaryota</taxon>
        <taxon>Metazoa</taxon>
        <taxon>Chordata</taxon>
        <taxon>Craniata</taxon>
        <taxon>Vertebrata</taxon>
        <taxon>Euteleostomi</taxon>
        <taxon>Amphibia</taxon>
        <taxon>Batrachia</taxon>
        <taxon>Anura</taxon>
        <taxon>Neobatrachia</taxon>
        <taxon>Ranoidea</taxon>
        <taxon>Ranidae</taxon>
        <taxon>Glandirana</taxon>
    </lineage>
</organism>
<dbReference type="InterPro" id="IPR004275">
    <property type="entry name" value="Frog_antimicrobial_propeptide"/>
</dbReference>
<keyword evidence="2" id="KW-0964">Secreted</keyword>
<keyword evidence="3 4" id="KW-0732">Signal</keyword>
<evidence type="ECO:0000256" key="2">
    <source>
        <dbReference type="ARBA" id="ARBA00022525"/>
    </source>
</evidence>
<accession>A0A6S6MER3</accession>
<evidence type="ECO:0000256" key="3">
    <source>
        <dbReference type="ARBA" id="ARBA00022729"/>
    </source>
</evidence>
<evidence type="ECO:0000313" key="6">
    <source>
        <dbReference type="EMBL" id="BCG61711.1"/>
    </source>
</evidence>
<feature type="chain" id="PRO_5028036081" evidence="4">
    <location>
        <begin position="23"/>
        <end position="83"/>
    </location>
</feature>
<feature type="domain" description="Frog antimicrobial peptide propeptide" evidence="5">
    <location>
        <begin position="2"/>
        <end position="42"/>
    </location>
</feature>
<feature type="signal peptide" evidence="4">
    <location>
        <begin position="1"/>
        <end position="22"/>
    </location>
</feature>